<keyword evidence="2" id="KW-1185">Reference proteome</keyword>
<proteinExistence type="predicted"/>
<dbReference type="EMBL" id="BMAW01070509">
    <property type="protein sequence ID" value="GFT73621.1"/>
    <property type="molecule type" value="Genomic_DNA"/>
</dbReference>
<sequence>MSLQDTILCLGHRVHIGHFLCERTIRQKDFDSVLKNSDLISPVEGVEKLPGGNVSALNVISSSIFDQFFENSEPIQTVVAFQMK</sequence>
<organism evidence="1 2">
    <name type="scientific">Nephila pilipes</name>
    <name type="common">Giant wood spider</name>
    <name type="synonym">Nephila maculata</name>
    <dbReference type="NCBI Taxonomy" id="299642"/>
    <lineage>
        <taxon>Eukaryota</taxon>
        <taxon>Metazoa</taxon>
        <taxon>Ecdysozoa</taxon>
        <taxon>Arthropoda</taxon>
        <taxon>Chelicerata</taxon>
        <taxon>Arachnida</taxon>
        <taxon>Araneae</taxon>
        <taxon>Araneomorphae</taxon>
        <taxon>Entelegynae</taxon>
        <taxon>Araneoidea</taxon>
        <taxon>Nephilidae</taxon>
        <taxon>Nephila</taxon>
    </lineage>
</organism>
<dbReference type="Proteomes" id="UP000887013">
    <property type="component" value="Unassembled WGS sequence"/>
</dbReference>
<reference evidence="1" key="1">
    <citation type="submission" date="2020-08" db="EMBL/GenBank/DDBJ databases">
        <title>Multicomponent nature underlies the extraordinary mechanical properties of spider dragline silk.</title>
        <authorList>
            <person name="Kono N."/>
            <person name="Nakamura H."/>
            <person name="Mori M."/>
            <person name="Yoshida Y."/>
            <person name="Ohtoshi R."/>
            <person name="Malay A.D."/>
            <person name="Moran D.A.P."/>
            <person name="Tomita M."/>
            <person name="Numata K."/>
            <person name="Arakawa K."/>
        </authorList>
    </citation>
    <scope>NUCLEOTIDE SEQUENCE</scope>
</reference>
<name>A0A8X6PLF0_NEPPI</name>
<comment type="caution">
    <text evidence="1">The sequence shown here is derived from an EMBL/GenBank/DDBJ whole genome shotgun (WGS) entry which is preliminary data.</text>
</comment>
<dbReference type="AlphaFoldDB" id="A0A8X6PLF0"/>
<evidence type="ECO:0000313" key="2">
    <source>
        <dbReference type="Proteomes" id="UP000887013"/>
    </source>
</evidence>
<evidence type="ECO:0000313" key="1">
    <source>
        <dbReference type="EMBL" id="GFT73621.1"/>
    </source>
</evidence>
<accession>A0A8X6PLF0</accession>
<gene>
    <name evidence="1" type="ORF">NPIL_546671</name>
</gene>
<protein>
    <submittedName>
        <fullName evidence="1">Uncharacterized protein</fullName>
    </submittedName>
</protein>